<keyword evidence="15" id="KW-1185">Reference proteome</keyword>
<evidence type="ECO:0000256" key="12">
    <source>
        <dbReference type="SAM" id="MobiDB-lite"/>
    </source>
</evidence>
<name>A0A9X0R0X6_9PROT</name>
<dbReference type="CDD" id="cd00773">
    <property type="entry name" value="HisRS-like_core"/>
    <property type="match status" value="1"/>
</dbReference>
<keyword evidence="4 10" id="KW-0436">Ligase</keyword>
<dbReference type="InterPro" id="IPR036621">
    <property type="entry name" value="Anticodon-bd_dom_sf"/>
</dbReference>
<dbReference type="PIRSF" id="PIRSF001549">
    <property type="entry name" value="His-tRNA_synth"/>
    <property type="match status" value="1"/>
</dbReference>
<evidence type="ECO:0000259" key="13">
    <source>
        <dbReference type="PROSITE" id="PS50862"/>
    </source>
</evidence>
<dbReference type="SUPFAM" id="SSF55681">
    <property type="entry name" value="Class II aaRS and biotin synthetases"/>
    <property type="match status" value="1"/>
</dbReference>
<dbReference type="EMBL" id="JACOMF010000028">
    <property type="protein sequence ID" value="MBC4017449.1"/>
    <property type="molecule type" value="Genomic_DNA"/>
</dbReference>
<feature type="binding site" evidence="11">
    <location>
        <position position="127"/>
    </location>
    <ligand>
        <name>L-histidine</name>
        <dbReference type="ChEBI" id="CHEBI:57595"/>
    </ligand>
</feature>
<dbReference type="Proteomes" id="UP000600101">
    <property type="component" value="Unassembled WGS sequence"/>
</dbReference>
<evidence type="ECO:0000256" key="3">
    <source>
        <dbReference type="ARBA" id="ARBA00022490"/>
    </source>
</evidence>
<feature type="binding site" evidence="11">
    <location>
        <position position="131"/>
    </location>
    <ligand>
        <name>L-histidine</name>
        <dbReference type="ChEBI" id="CHEBI:57595"/>
    </ligand>
</feature>
<dbReference type="AlphaFoldDB" id="A0A9X0R0X6"/>
<dbReference type="PANTHER" id="PTHR43707">
    <property type="entry name" value="HISTIDYL-TRNA SYNTHETASE"/>
    <property type="match status" value="1"/>
</dbReference>
<sequence>MAQLQPARGTHDLIGEEHRRHLHVIETARRIATLYGFEEWSTPIFEDTRVFSRGLGDTSDVVSKEMYSFEDRGGDSITLRPENTAGVCRALVSNGLTQGGLPRKVFYAGPMFRYERPQKGRYRQFHQIGIEVLGAPEPLADAEVIACGWQIQQELGIDEGTVLEINTLGDAASRDAYRAALVGYFAAHRDALSADSQARLEKNPLRILDSKDAKDRAIVADAPTIHDHLTKEAAAFYAAVKRYLEAFGVPFRENPRIVRGLDYYSHTAFEFVTDRLGAQGTVMGGGRYNGLVEEMGGPPTPSVGWAAGVERLSLLLEAAELTPPAPRPVAVIPVGGEAAEAAAILMLRELRDRGVVAEIAYRGNTKRRMERANRIGAGAAVIIGEDEIAEDMAVVRNLDAGTQQRVALADVVRALAETGVVESAVQALMQDLLDSEFEEDEIDDLDLDDDDEDDAGEPERR</sequence>
<dbReference type="Pfam" id="PF13393">
    <property type="entry name" value="tRNA-synt_His"/>
    <property type="match status" value="1"/>
</dbReference>
<dbReference type="InterPro" id="IPR006195">
    <property type="entry name" value="aa-tRNA-synth_II"/>
</dbReference>
<dbReference type="EC" id="6.1.1.21" evidence="10"/>
<evidence type="ECO:0000256" key="10">
    <source>
        <dbReference type="HAMAP-Rule" id="MF_00127"/>
    </source>
</evidence>
<dbReference type="Gene3D" id="3.40.50.800">
    <property type="entry name" value="Anticodon-binding domain"/>
    <property type="match status" value="1"/>
</dbReference>
<keyword evidence="6 10" id="KW-0067">ATP-binding</keyword>
<dbReference type="GO" id="GO:0006427">
    <property type="term" value="P:histidyl-tRNA aminoacylation"/>
    <property type="evidence" value="ECO:0007669"/>
    <property type="project" value="UniProtKB-UniRule"/>
</dbReference>
<evidence type="ECO:0000256" key="6">
    <source>
        <dbReference type="ARBA" id="ARBA00022840"/>
    </source>
</evidence>
<dbReference type="InterPro" id="IPR004516">
    <property type="entry name" value="HisRS/HisZ"/>
</dbReference>
<organism evidence="14 15">
    <name type="scientific">Siccirubricoccus deserti</name>
    <dbReference type="NCBI Taxonomy" id="2013562"/>
    <lineage>
        <taxon>Bacteria</taxon>
        <taxon>Pseudomonadati</taxon>
        <taxon>Pseudomonadota</taxon>
        <taxon>Alphaproteobacteria</taxon>
        <taxon>Acetobacterales</taxon>
        <taxon>Roseomonadaceae</taxon>
        <taxon>Siccirubricoccus</taxon>
    </lineage>
</organism>
<evidence type="ECO:0000256" key="5">
    <source>
        <dbReference type="ARBA" id="ARBA00022741"/>
    </source>
</evidence>
<comment type="similarity">
    <text evidence="1 10">Belongs to the class-II aminoacyl-tRNA synthetase family.</text>
</comment>
<evidence type="ECO:0000256" key="9">
    <source>
        <dbReference type="ARBA" id="ARBA00047639"/>
    </source>
</evidence>
<comment type="subunit">
    <text evidence="2 10">Homodimer.</text>
</comment>
<dbReference type="NCBIfam" id="TIGR00442">
    <property type="entry name" value="hisS"/>
    <property type="match status" value="1"/>
</dbReference>
<comment type="subcellular location">
    <subcellularLocation>
        <location evidence="10">Cytoplasm</location>
    </subcellularLocation>
</comment>
<evidence type="ECO:0000313" key="15">
    <source>
        <dbReference type="Proteomes" id="UP000600101"/>
    </source>
</evidence>
<evidence type="ECO:0000313" key="14">
    <source>
        <dbReference type="EMBL" id="MBC4017449.1"/>
    </source>
</evidence>
<evidence type="ECO:0000256" key="7">
    <source>
        <dbReference type="ARBA" id="ARBA00022917"/>
    </source>
</evidence>
<feature type="binding site" evidence="11">
    <location>
        <position position="113"/>
    </location>
    <ligand>
        <name>L-histidine</name>
        <dbReference type="ChEBI" id="CHEBI:57595"/>
    </ligand>
</feature>
<dbReference type="InterPro" id="IPR041715">
    <property type="entry name" value="HisRS-like_core"/>
</dbReference>
<feature type="binding site" evidence="11">
    <location>
        <position position="259"/>
    </location>
    <ligand>
        <name>L-histidine</name>
        <dbReference type="ChEBI" id="CHEBI:57595"/>
    </ligand>
</feature>
<dbReference type="InterPro" id="IPR015807">
    <property type="entry name" value="His-tRNA-ligase"/>
</dbReference>
<comment type="caution">
    <text evidence="14">The sequence shown here is derived from an EMBL/GenBank/DDBJ whole genome shotgun (WGS) entry which is preliminary data.</text>
</comment>
<evidence type="ECO:0000256" key="8">
    <source>
        <dbReference type="ARBA" id="ARBA00023146"/>
    </source>
</evidence>
<keyword evidence="8 10" id="KW-0030">Aminoacyl-tRNA synthetase</keyword>
<dbReference type="InterPro" id="IPR004154">
    <property type="entry name" value="Anticodon-bd"/>
</dbReference>
<dbReference type="SUPFAM" id="SSF52954">
    <property type="entry name" value="Class II aaRS ABD-related"/>
    <property type="match status" value="1"/>
</dbReference>
<accession>A0A9X0R0X6</accession>
<keyword evidence="5 10" id="KW-0547">Nucleotide-binding</keyword>
<dbReference type="Gene3D" id="3.30.930.10">
    <property type="entry name" value="Bira Bifunctional Protein, Domain 2"/>
    <property type="match status" value="1"/>
</dbReference>
<comment type="catalytic activity">
    <reaction evidence="9 10">
        <text>tRNA(His) + L-histidine + ATP = L-histidyl-tRNA(His) + AMP + diphosphate + H(+)</text>
        <dbReference type="Rhea" id="RHEA:17313"/>
        <dbReference type="Rhea" id="RHEA-COMP:9665"/>
        <dbReference type="Rhea" id="RHEA-COMP:9689"/>
        <dbReference type="ChEBI" id="CHEBI:15378"/>
        <dbReference type="ChEBI" id="CHEBI:30616"/>
        <dbReference type="ChEBI" id="CHEBI:33019"/>
        <dbReference type="ChEBI" id="CHEBI:57595"/>
        <dbReference type="ChEBI" id="CHEBI:78442"/>
        <dbReference type="ChEBI" id="CHEBI:78527"/>
        <dbReference type="ChEBI" id="CHEBI:456215"/>
        <dbReference type="EC" id="6.1.1.21"/>
    </reaction>
</comment>
<dbReference type="InterPro" id="IPR045864">
    <property type="entry name" value="aa-tRNA-synth_II/BPL/LPL"/>
</dbReference>
<dbReference type="GO" id="GO:0005524">
    <property type="term" value="F:ATP binding"/>
    <property type="evidence" value="ECO:0007669"/>
    <property type="project" value="UniProtKB-UniRule"/>
</dbReference>
<keyword evidence="7 10" id="KW-0648">Protein biosynthesis</keyword>
<keyword evidence="3 10" id="KW-0963">Cytoplasm</keyword>
<evidence type="ECO:0000256" key="1">
    <source>
        <dbReference type="ARBA" id="ARBA00008226"/>
    </source>
</evidence>
<feature type="region of interest" description="Disordered" evidence="12">
    <location>
        <begin position="439"/>
        <end position="461"/>
    </location>
</feature>
<reference evidence="14" key="1">
    <citation type="submission" date="2020-08" db="EMBL/GenBank/DDBJ databases">
        <authorList>
            <person name="Hu Y."/>
            <person name="Nguyen S.V."/>
            <person name="Li F."/>
            <person name="Fanning S."/>
        </authorList>
    </citation>
    <scope>NUCLEOTIDE SEQUENCE</scope>
    <source>
        <strain evidence="14">SYSU D8009</strain>
    </source>
</reference>
<dbReference type="GO" id="GO:0004821">
    <property type="term" value="F:histidine-tRNA ligase activity"/>
    <property type="evidence" value="ECO:0007669"/>
    <property type="project" value="UniProtKB-UniRule"/>
</dbReference>
<feature type="binding site" evidence="11">
    <location>
        <begin position="82"/>
        <end position="84"/>
    </location>
    <ligand>
        <name>L-histidine</name>
        <dbReference type="ChEBI" id="CHEBI:57595"/>
    </ligand>
</feature>
<protein>
    <recommendedName>
        <fullName evidence="10">Histidine--tRNA ligase</fullName>
        <ecNumber evidence="10">6.1.1.21</ecNumber>
    </recommendedName>
    <alternativeName>
        <fullName evidence="10">Histidyl-tRNA synthetase</fullName>
        <shortName evidence="10">HisRS</shortName>
    </alternativeName>
</protein>
<gene>
    <name evidence="10" type="primary">hisS</name>
    <name evidence="14" type="ORF">H7965_19245</name>
</gene>
<dbReference type="PANTHER" id="PTHR43707:SF1">
    <property type="entry name" value="HISTIDINE--TRNA LIGASE, MITOCHONDRIAL-RELATED"/>
    <property type="match status" value="1"/>
</dbReference>
<evidence type="ECO:0000256" key="11">
    <source>
        <dbReference type="PIRSR" id="PIRSR001549-1"/>
    </source>
</evidence>
<evidence type="ECO:0000256" key="4">
    <source>
        <dbReference type="ARBA" id="ARBA00022598"/>
    </source>
</evidence>
<feature type="binding site" evidence="11">
    <location>
        <begin position="263"/>
        <end position="264"/>
    </location>
    <ligand>
        <name>L-histidine</name>
        <dbReference type="ChEBI" id="CHEBI:57595"/>
    </ligand>
</feature>
<feature type="domain" description="Aminoacyl-transfer RNA synthetases class-II family profile" evidence="13">
    <location>
        <begin position="24"/>
        <end position="333"/>
    </location>
</feature>
<evidence type="ECO:0000256" key="2">
    <source>
        <dbReference type="ARBA" id="ARBA00011738"/>
    </source>
</evidence>
<dbReference type="GO" id="GO:0005737">
    <property type="term" value="C:cytoplasm"/>
    <property type="evidence" value="ECO:0007669"/>
    <property type="project" value="UniProtKB-SubCell"/>
</dbReference>
<dbReference type="RefSeq" id="WP_186772208.1">
    <property type="nucleotide sequence ID" value="NZ_JACOMF010000028.1"/>
</dbReference>
<dbReference type="HAMAP" id="MF_00127">
    <property type="entry name" value="His_tRNA_synth"/>
    <property type="match status" value="1"/>
</dbReference>
<dbReference type="PROSITE" id="PS50862">
    <property type="entry name" value="AA_TRNA_LIGASE_II"/>
    <property type="match status" value="1"/>
</dbReference>
<proteinExistence type="inferred from homology"/>
<dbReference type="Pfam" id="PF03129">
    <property type="entry name" value="HGTP_anticodon"/>
    <property type="match status" value="1"/>
</dbReference>